<dbReference type="Proteomes" id="UP001651880">
    <property type="component" value="Unassembled WGS sequence"/>
</dbReference>
<accession>A0ABT1NPF3</accession>
<evidence type="ECO:0000313" key="2">
    <source>
        <dbReference type="Proteomes" id="UP001651880"/>
    </source>
</evidence>
<dbReference type="EMBL" id="JAJEKE010000036">
    <property type="protein sequence ID" value="MCQ1531841.1"/>
    <property type="molecule type" value="Genomic_DNA"/>
</dbReference>
<evidence type="ECO:0000313" key="1">
    <source>
        <dbReference type="EMBL" id="MCQ1531841.1"/>
    </source>
</evidence>
<comment type="caution">
    <text evidence="1">The sequence shown here is derived from an EMBL/GenBank/DDBJ whole genome shotgun (WGS) entry which is preliminary data.</text>
</comment>
<dbReference type="RefSeq" id="WP_255229416.1">
    <property type="nucleotide sequence ID" value="NZ_JAJEKE010000036.1"/>
</dbReference>
<proteinExistence type="predicted"/>
<evidence type="ECO:0008006" key="3">
    <source>
        <dbReference type="Google" id="ProtNLM"/>
    </source>
</evidence>
<keyword evidence="2" id="KW-1185">Reference proteome</keyword>
<organism evidence="1 2">
    <name type="scientific">Lutispora saccharofermentans</name>
    <dbReference type="NCBI Taxonomy" id="3024236"/>
    <lineage>
        <taxon>Bacteria</taxon>
        <taxon>Bacillati</taxon>
        <taxon>Bacillota</taxon>
        <taxon>Clostridia</taxon>
        <taxon>Lutisporales</taxon>
        <taxon>Lutisporaceae</taxon>
        <taxon>Lutispora</taxon>
    </lineage>
</organism>
<gene>
    <name evidence="1" type="ORF">LJD61_20195</name>
</gene>
<sequence length="497" mass="57261">MLRDWIPHIKYQERLRLKMLLHQQIQRSRLVSLDKSISKLYLLNLDSLLPVIKPLYSDLGRPAINQQGIIRSLVLMLDQQDYSITKWAQKVASDPLLFDICGFFNNAPSAASYYDFLVRLWLGDHKIHINRKLKVKRFVSKPKKKLKAGQKQPPKHSGTVKKLVAKAINGKLRNFCPEIVLQKLIARLVVDTSSAMGILGNVNDLSVAFDGSTFYSGASHYGVKVCDCKSQGIYNCKCPRRFSDPDARWGWDSYREQWFFGNTLFNVTVSDSPYDLPIYLKMVQASRHDSITTVFALEDIHKIYPNLRFKSFIADGAMDNYPTYDLLKHYDILPFISLDSRTKAKFNYPHQDILCFDDKGNPICKGGIPFVSWGYSKPKGIKYRCWFAVNGQEPPKECKCSSSKYGRVIYIKPDYDPRMFPPIPRGSDTFKTKFKSRTSVERSNKRMFIDYAIESYDSRSAMMRMSLATFAVINIHLDAWVKHKKFSFCSFIEQQAA</sequence>
<reference evidence="1 2" key="1">
    <citation type="submission" date="2021-10" db="EMBL/GenBank/DDBJ databases">
        <title>Lutispora strain m25 sp. nov., a thermophilic, non-spore-forming bacterium isolated from a lab-scale methanogenic bioreactor digesting anaerobic sludge.</title>
        <authorList>
            <person name="El Houari A."/>
            <person name="Mcdonald J."/>
        </authorList>
    </citation>
    <scope>NUCLEOTIDE SEQUENCE [LARGE SCALE GENOMIC DNA]</scope>
    <source>
        <strain evidence="2">m25</strain>
    </source>
</reference>
<protein>
    <recommendedName>
        <fullName evidence="3">Transposase</fullName>
    </recommendedName>
</protein>
<name>A0ABT1NPF3_9FIRM</name>